<evidence type="ECO:0000256" key="15">
    <source>
        <dbReference type="PIRSR" id="PIRSR603373-1"/>
    </source>
</evidence>
<feature type="transmembrane region" description="Helical" evidence="17">
    <location>
        <begin position="390"/>
        <end position="412"/>
    </location>
</feature>
<dbReference type="Gene3D" id="1.10.287.1770">
    <property type="match status" value="1"/>
</dbReference>
<dbReference type="OrthoDB" id="9809127at2"/>
<dbReference type="Pfam" id="PF17910">
    <property type="entry name" value="FeoB_Cyto"/>
    <property type="match status" value="1"/>
</dbReference>
<dbReference type="PANTHER" id="PTHR43185:SF1">
    <property type="entry name" value="FE(2+) TRANSPORTER FEOB"/>
    <property type="match status" value="1"/>
</dbReference>
<sequence length="671" mass="73960">MKQIALVGNPNTGKTTLFNQLTGSYEYVGNWSGVTVEKKVGKLKNNQADIIDLPGVHSLNPISMDEKVVTNFLLEDSYSSILHIVDASQLERSMHLTVQLLELGVPMTIALNRVDMAKRRGIALDCGHLSANLGSRVYPIVAKKNKGCDVLEEGLTKDAKQSNKPLFLNYGAVLESGIEKMVQFLQEKNHASPSLRWLAIQYLDGNQAVQEYLDDDVSATFLKQIYRETEGRVYEQYQHRDISDVIASSRRAYIQDILDQSLTKGETGEQNLTEKVDRIVTNKYLGIPLFLFLLYLIFMVTFNWLGFPLSDLLDALLSGPLTVGIAGILEFLGASNFIHRLILDGILPGVGGVLVFVPQIMILFFFISLLEDSGYMARVTLLMDRTMEKVGLNGKAFIPMIIGFGCNVPGVMAARTIEQPKERLLTILLTPLMSCSARLPIYAIFAGTFFASHQALVVLSLYVLGVVVALILARVFSSTILKNEQSVFLIELPAYSIPYLPSLLRSTWDKGKGFIKKAGTFIFGGAVFIWLLSVTGPGAWNVDMEHSFLAMIGGLIAPLFIPLGFGTWQAGAALITGFLAKESVVSTMYIVYHTSELGNLKGAVAEAFTPLSAYSFLVFILLYIPCLATVATIRKETDSRKWTFFSVLYALLVAYLVAVVIYQGGRLLGFA</sequence>
<dbReference type="AlphaFoldDB" id="A0A494ZVP7"/>
<dbReference type="PANTHER" id="PTHR43185">
    <property type="entry name" value="FERROUS IRON TRANSPORT PROTEIN B"/>
    <property type="match status" value="1"/>
</dbReference>
<evidence type="ECO:0000256" key="1">
    <source>
        <dbReference type="ARBA" id="ARBA00003926"/>
    </source>
</evidence>
<dbReference type="InterPro" id="IPR011642">
    <property type="entry name" value="Gate_dom"/>
</dbReference>
<feature type="transmembrane region" description="Helical" evidence="17">
    <location>
        <begin position="612"/>
        <end position="630"/>
    </location>
</feature>
<dbReference type="InterPro" id="IPR011640">
    <property type="entry name" value="Fe2_transport_prot_B_C"/>
</dbReference>
<reference evidence="19 20" key="1">
    <citation type="journal article" date="2016" name="Int. J. Syst. Evol. Microbiol.">
        <title>Oceanobacillus halophilus sp. nov., a novel moderately halophilic bacterium from a hypersaline lake.</title>
        <authorList>
            <person name="Amoozegar M.A."/>
            <person name="Bagheri M."/>
            <person name="Makhdoumi A."/>
            <person name="Nikou M.M."/>
            <person name="Fazeli S.A.S."/>
            <person name="Schumann P."/>
            <person name="Sproer C."/>
            <person name="Sanchez-Porro C."/>
            <person name="Ventosa A."/>
        </authorList>
    </citation>
    <scope>NUCLEOTIDE SEQUENCE [LARGE SCALE GENOMIC DNA]</scope>
    <source>
        <strain evidence="19 20">DSM 23996</strain>
    </source>
</reference>
<feature type="transmembrane region" description="Helical" evidence="17">
    <location>
        <begin position="284"/>
        <end position="305"/>
    </location>
</feature>
<comment type="subcellular location">
    <subcellularLocation>
        <location evidence="2 17">Cell membrane</location>
        <topology evidence="2 17">Multi-pass membrane protein</topology>
    </subcellularLocation>
</comment>
<feature type="transmembrane region" description="Helical" evidence="17">
    <location>
        <begin position="520"/>
        <end position="540"/>
    </location>
</feature>
<dbReference type="EMBL" id="RBZP01000019">
    <property type="protein sequence ID" value="RKQ30273.1"/>
    <property type="molecule type" value="Genomic_DNA"/>
</dbReference>
<keyword evidence="5 17" id="KW-0410">Iron transport</keyword>
<comment type="similarity">
    <text evidence="17">Belongs to the TRAFAC class TrmE-Era-EngA-EngB-Septin-like GTPase superfamily. FeoB GTPase (TC 9.A.8) family.</text>
</comment>
<evidence type="ECO:0000256" key="12">
    <source>
        <dbReference type="ARBA" id="ARBA00023136"/>
    </source>
</evidence>
<dbReference type="GO" id="GO:0005886">
    <property type="term" value="C:plasma membrane"/>
    <property type="evidence" value="ECO:0007669"/>
    <property type="project" value="UniProtKB-SubCell"/>
</dbReference>
<evidence type="ECO:0000256" key="14">
    <source>
        <dbReference type="NCBIfam" id="TIGR00437"/>
    </source>
</evidence>
<feature type="transmembrane region" description="Helical" evidence="17">
    <location>
        <begin position="350"/>
        <end position="370"/>
    </location>
</feature>
<dbReference type="GO" id="GO:0005525">
    <property type="term" value="F:GTP binding"/>
    <property type="evidence" value="ECO:0007669"/>
    <property type="project" value="UniProtKB-KW"/>
</dbReference>
<gene>
    <name evidence="19" type="primary">feoB</name>
    <name evidence="19" type="ORF">D8M06_16410</name>
</gene>
<keyword evidence="9 17" id="KW-0408">Iron</keyword>
<feature type="transmembrane region" description="Helical" evidence="17">
    <location>
        <begin position="317"/>
        <end position="338"/>
    </location>
</feature>
<evidence type="ECO:0000256" key="7">
    <source>
        <dbReference type="ARBA" id="ARBA00022741"/>
    </source>
</evidence>
<keyword evidence="10" id="KW-0406">Ion transport</keyword>
<evidence type="ECO:0000256" key="3">
    <source>
        <dbReference type="ARBA" id="ARBA00022448"/>
    </source>
</evidence>
<dbReference type="Pfam" id="PF07670">
    <property type="entry name" value="Gate"/>
    <property type="match status" value="2"/>
</dbReference>
<keyword evidence="11 15" id="KW-0342">GTP-binding</keyword>
<keyword evidence="4" id="KW-1003">Cell membrane</keyword>
<keyword evidence="16" id="KW-0479">Metal-binding</keyword>
<keyword evidence="6 17" id="KW-0812">Transmembrane</keyword>
<feature type="binding site" evidence="15">
    <location>
        <begin position="33"/>
        <end position="37"/>
    </location>
    <ligand>
        <name>GTP</name>
        <dbReference type="ChEBI" id="CHEBI:37565"/>
        <label>1</label>
    </ligand>
</feature>
<dbReference type="Proteomes" id="UP000269301">
    <property type="component" value="Unassembled WGS sequence"/>
</dbReference>
<feature type="transmembrane region" description="Helical" evidence="17">
    <location>
        <begin position="572"/>
        <end position="592"/>
    </location>
</feature>
<evidence type="ECO:0000313" key="19">
    <source>
        <dbReference type="EMBL" id="RKQ30273.1"/>
    </source>
</evidence>
<keyword evidence="20" id="KW-1185">Reference proteome</keyword>
<feature type="transmembrane region" description="Helical" evidence="17">
    <location>
        <begin position="424"/>
        <end position="450"/>
    </location>
</feature>
<evidence type="ECO:0000256" key="9">
    <source>
        <dbReference type="ARBA" id="ARBA00023004"/>
    </source>
</evidence>
<feature type="transmembrane region" description="Helical" evidence="17">
    <location>
        <begin position="642"/>
        <end position="662"/>
    </location>
</feature>
<evidence type="ECO:0000256" key="11">
    <source>
        <dbReference type="ARBA" id="ARBA00023134"/>
    </source>
</evidence>
<feature type="binding site" evidence="16">
    <location>
        <position position="23"/>
    </location>
    <ligand>
        <name>Mg(2+)</name>
        <dbReference type="ChEBI" id="CHEBI:18420"/>
        <label>2</label>
    </ligand>
</feature>
<dbReference type="InterPro" id="IPR050860">
    <property type="entry name" value="FeoB_GTPase"/>
</dbReference>
<dbReference type="InterPro" id="IPR041069">
    <property type="entry name" value="FeoB_Cyto"/>
</dbReference>
<evidence type="ECO:0000313" key="20">
    <source>
        <dbReference type="Proteomes" id="UP000269301"/>
    </source>
</evidence>
<evidence type="ECO:0000256" key="2">
    <source>
        <dbReference type="ARBA" id="ARBA00004651"/>
    </source>
</evidence>
<feature type="binding site" evidence="15">
    <location>
        <begin position="52"/>
        <end position="55"/>
    </location>
    <ligand>
        <name>GTP</name>
        <dbReference type="ChEBI" id="CHEBI:37565"/>
        <label>1</label>
    </ligand>
</feature>
<feature type="binding site" evidence="15">
    <location>
        <begin position="112"/>
        <end position="115"/>
    </location>
    <ligand>
        <name>GTP</name>
        <dbReference type="ChEBI" id="CHEBI:37565"/>
        <label>1</label>
    </ligand>
</feature>
<accession>A0A494ZVP7</accession>
<dbReference type="InterPro" id="IPR027417">
    <property type="entry name" value="P-loop_NTPase"/>
</dbReference>
<organism evidence="19 20">
    <name type="scientific">Oceanobacillus halophilus</name>
    <dbReference type="NCBI Taxonomy" id="930130"/>
    <lineage>
        <taxon>Bacteria</taxon>
        <taxon>Bacillati</taxon>
        <taxon>Bacillota</taxon>
        <taxon>Bacilli</taxon>
        <taxon>Bacillales</taxon>
        <taxon>Bacillaceae</taxon>
        <taxon>Oceanobacillus</taxon>
    </lineage>
</organism>
<dbReference type="SUPFAM" id="SSF52540">
    <property type="entry name" value="P-loop containing nucleoside triphosphate hydrolases"/>
    <property type="match status" value="1"/>
</dbReference>
<protein>
    <recommendedName>
        <fullName evidence="13 14">Ferrous iron transport protein B</fullName>
    </recommendedName>
</protein>
<comment type="function">
    <text evidence="1 17">Probable transporter of a GTP-driven Fe(2+) uptake system.</text>
</comment>
<comment type="caution">
    <text evidence="19">The sequence shown here is derived from an EMBL/GenBank/DDBJ whole genome shotgun (WGS) entry which is preliminary data.</text>
</comment>
<evidence type="ECO:0000256" key="4">
    <source>
        <dbReference type="ARBA" id="ARBA00022475"/>
    </source>
</evidence>
<keyword evidence="12 17" id="KW-0472">Membrane</keyword>
<proteinExistence type="inferred from homology"/>
<evidence type="ECO:0000256" key="6">
    <source>
        <dbReference type="ARBA" id="ARBA00022692"/>
    </source>
</evidence>
<dbReference type="Pfam" id="PF07664">
    <property type="entry name" value="FeoB_C"/>
    <property type="match status" value="1"/>
</dbReference>
<evidence type="ECO:0000256" key="8">
    <source>
        <dbReference type="ARBA" id="ARBA00022989"/>
    </source>
</evidence>
<evidence type="ECO:0000256" key="16">
    <source>
        <dbReference type="PIRSR" id="PIRSR603373-2"/>
    </source>
</evidence>
<dbReference type="Pfam" id="PF02421">
    <property type="entry name" value="FeoB_N"/>
    <property type="match status" value="1"/>
</dbReference>
<feature type="binding site" evidence="15">
    <location>
        <begin position="8"/>
        <end position="15"/>
    </location>
    <ligand>
        <name>GTP</name>
        <dbReference type="ChEBI" id="CHEBI:37565"/>
        <label>1</label>
    </ligand>
</feature>
<feature type="binding site" evidence="16">
    <location>
        <position position="19"/>
    </location>
    <ligand>
        <name>Mg(2+)</name>
        <dbReference type="ChEBI" id="CHEBI:18420"/>
        <label>2</label>
    </ligand>
</feature>
<dbReference type="GO" id="GO:0015093">
    <property type="term" value="F:ferrous iron transmembrane transporter activity"/>
    <property type="evidence" value="ECO:0007669"/>
    <property type="project" value="UniProtKB-UniRule"/>
</dbReference>
<feature type="transmembrane region" description="Helical" evidence="17">
    <location>
        <begin position="456"/>
        <end position="476"/>
    </location>
</feature>
<dbReference type="NCBIfam" id="TIGR00437">
    <property type="entry name" value="feoB"/>
    <property type="match status" value="1"/>
</dbReference>
<evidence type="ECO:0000256" key="13">
    <source>
        <dbReference type="ARBA" id="ARBA00031200"/>
    </source>
</evidence>
<evidence type="ECO:0000259" key="18">
    <source>
        <dbReference type="PROSITE" id="PS51711"/>
    </source>
</evidence>
<evidence type="ECO:0000256" key="10">
    <source>
        <dbReference type="ARBA" id="ARBA00023065"/>
    </source>
</evidence>
<dbReference type="Gene3D" id="3.40.50.300">
    <property type="entry name" value="P-loop containing nucleotide triphosphate hydrolases"/>
    <property type="match status" value="1"/>
</dbReference>
<keyword evidence="16" id="KW-0460">Magnesium</keyword>
<name>A0A494ZVP7_9BACI</name>
<dbReference type="PROSITE" id="PS51711">
    <property type="entry name" value="G_FEOB"/>
    <property type="match status" value="1"/>
</dbReference>
<feature type="transmembrane region" description="Helical" evidence="17">
    <location>
        <begin position="546"/>
        <end position="565"/>
    </location>
</feature>
<evidence type="ECO:0000256" key="17">
    <source>
        <dbReference type="RuleBase" id="RU362098"/>
    </source>
</evidence>
<keyword evidence="7 15" id="KW-0547">Nucleotide-binding</keyword>
<dbReference type="CDD" id="cd01879">
    <property type="entry name" value="FeoB"/>
    <property type="match status" value="1"/>
</dbReference>
<feature type="domain" description="FeoB-type G" evidence="18">
    <location>
        <begin position="1"/>
        <end position="161"/>
    </location>
</feature>
<dbReference type="InterPro" id="IPR003373">
    <property type="entry name" value="Fe2_transport_prot-B"/>
</dbReference>
<keyword evidence="8 17" id="KW-1133">Transmembrane helix</keyword>
<evidence type="ECO:0000256" key="5">
    <source>
        <dbReference type="ARBA" id="ARBA00022496"/>
    </source>
</evidence>
<dbReference type="RefSeq" id="WP_121205672.1">
    <property type="nucleotide sequence ID" value="NZ_RBZP01000019.1"/>
</dbReference>
<keyword evidence="3 17" id="KW-0813">Transport</keyword>
<dbReference type="GO" id="GO:0046872">
    <property type="term" value="F:metal ion binding"/>
    <property type="evidence" value="ECO:0007669"/>
    <property type="project" value="UniProtKB-KW"/>
</dbReference>
<feature type="binding site" evidence="16">
    <location>
        <position position="22"/>
    </location>
    <ligand>
        <name>Mg(2+)</name>
        <dbReference type="ChEBI" id="CHEBI:18420"/>
        <label>1</label>
    </ligand>
</feature>
<dbReference type="InterPro" id="IPR030389">
    <property type="entry name" value="G_FEOB_dom"/>
</dbReference>